<feature type="transmembrane region" description="Helical" evidence="1">
    <location>
        <begin position="150"/>
        <end position="170"/>
    </location>
</feature>
<evidence type="ECO:0000313" key="3">
    <source>
        <dbReference type="Proteomes" id="UP001218364"/>
    </source>
</evidence>
<keyword evidence="1" id="KW-0812">Transmembrane</keyword>
<evidence type="ECO:0000256" key="1">
    <source>
        <dbReference type="SAM" id="Phobius"/>
    </source>
</evidence>
<sequence length="175" mass="18786">MTPPCPVAQRGKYVDRKPETGHSCRHLPQPIRHSRRAWDDTAGVFGEFKGDDQMKGISSAFFIVAVSAALGGMVWGIQMAATGDHVLSPAHGHLNLIGWVSFAIFGFYYHLVPAADQGLLPKLHFALSAAGLGLIVPGIAMAIASHNEMLAKLGSVLTLAGMLVFFVVVLRTIRK</sequence>
<feature type="transmembrane region" description="Helical" evidence="1">
    <location>
        <begin position="59"/>
        <end position="81"/>
    </location>
</feature>
<proteinExistence type="predicted"/>
<dbReference type="AlphaFoldDB" id="A0ABD4X971"/>
<gene>
    <name evidence="2" type="ORF">PXK24_10285</name>
</gene>
<organism evidence="2 3">
    <name type="scientific">Phaeobacter gallaeciensis</name>
    <dbReference type="NCBI Taxonomy" id="60890"/>
    <lineage>
        <taxon>Bacteria</taxon>
        <taxon>Pseudomonadati</taxon>
        <taxon>Pseudomonadota</taxon>
        <taxon>Alphaproteobacteria</taxon>
        <taxon>Rhodobacterales</taxon>
        <taxon>Roseobacteraceae</taxon>
        <taxon>Phaeobacter</taxon>
    </lineage>
</organism>
<dbReference type="RefSeq" id="WP_274839659.1">
    <property type="nucleotide sequence ID" value="NZ_JARCJF010000004.1"/>
</dbReference>
<dbReference type="Gene3D" id="1.20.210.10">
    <property type="entry name" value="Cytochrome c oxidase-like, subunit I domain"/>
    <property type="match status" value="1"/>
</dbReference>
<dbReference type="SUPFAM" id="SSF81442">
    <property type="entry name" value="Cytochrome c oxidase subunit I-like"/>
    <property type="match status" value="1"/>
</dbReference>
<comment type="caution">
    <text evidence="2">The sequence shown here is derived from an EMBL/GenBank/DDBJ whole genome shotgun (WGS) entry which is preliminary data.</text>
</comment>
<dbReference type="Proteomes" id="UP001218364">
    <property type="component" value="Unassembled WGS sequence"/>
</dbReference>
<protein>
    <submittedName>
        <fullName evidence="2">Uncharacterized protein</fullName>
    </submittedName>
</protein>
<name>A0ABD4X971_9RHOB</name>
<keyword evidence="1" id="KW-1133">Transmembrane helix</keyword>
<keyword evidence="1" id="KW-0472">Membrane</keyword>
<reference evidence="2 3" key="1">
    <citation type="submission" date="2023-02" db="EMBL/GenBank/DDBJ databases">
        <title>Population genomics of bacteria associated with diatom.</title>
        <authorList>
            <person name="Xie J."/>
            <person name="Wang H."/>
        </authorList>
    </citation>
    <scope>NUCLEOTIDE SEQUENCE [LARGE SCALE GENOMIC DNA]</scope>
    <source>
        <strain evidence="2 3">PT47_8</strain>
    </source>
</reference>
<feature type="transmembrane region" description="Helical" evidence="1">
    <location>
        <begin position="93"/>
        <end position="111"/>
    </location>
</feature>
<accession>A0ABD4X971</accession>
<dbReference type="InterPro" id="IPR036927">
    <property type="entry name" value="Cyt_c_oxase-like_su1_sf"/>
</dbReference>
<evidence type="ECO:0000313" key="2">
    <source>
        <dbReference type="EMBL" id="MDE4166083.1"/>
    </source>
</evidence>
<dbReference type="EMBL" id="JARCJK010000004">
    <property type="protein sequence ID" value="MDE4166083.1"/>
    <property type="molecule type" value="Genomic_DNA"/>
</dbReference>
<feature type="transmembrane region" description="Helical" evidence="1">
    <location>
        <begin position="123"/>
        <end position="144"/>
    </location>
</feature>